<gene>
    <name evidence="2" type="ORF">QWY28_20060</name>
</gene>
<keyword evidence="1" id="KW-0472">Membrane</keyword>
<comment type="caution">
    <text evidence="2">The sequence shown here is derived from an EMBL/GenBank/DDBJ whole genome shotgun (WGS) entry which is preliminary data.</text>
</comment>
<keyword evidence="3" id="KW-1185">Reference proteome</keyword>
<feature type="transmembrane region" description="Helical" evidence="1">
    <location>
        <begin position="74"/>
        <end position="94"/>
    </location>
</feature>
<keyword evidence="1" id="KW-1133">Transmembrane helix</keyword>
<evidence type="ECO:0008006" key="4">
    <source>
        <dbReference type="Google" id="ProtNLM"/>
    </source>
</evidence>
<evidence type="ECO:0000313" key="2">
    <source>
        <dbReference type="EMBL" id="MDN4175271.1"/>
    </source>
</evidence>
<keyword evidence="1" id="KW-0812">Transmembrane</keyword>
<evidence type="ECO:0000313" key="3">
    <source>
        <dbReference type="Proteomes" id="UP001168620"/>
    </source>
</evidence>
<dbReference type="Proteomes" id="UP001168620">
    <property type="component" value="Unassembled WGS sequence"/>
</dbReference>
<reference evidence="2" key="1">
    <citation type="submission" date="2023-06" db="EMBL/GenBank/DDBJ databases">
        <title>Draft genome sequence of Nocardioides sp. SOB77.</title>
        <authorList>
            <person name="Zhang G."/>
        </authorList>
    </citation>
    <scope>NUCLEOTIDE SEQUENCE</scope>
    <source>
        <strain evidence="2">SOB77</strain>
    </source>
</reference>
<protein>
    <recommendedName>
        <fullName evidence="4">Peptidase M48 domain-containing protein</fullName>
    </recommendedName>
</protein>
<sequence length="329" mass="35435">MLSAPGHKLVSFAYVVRRVSDDHREQSQEIRTSAERWRRVEVRFPMTVLRVVTLGPALLVSFVLTVVVCALLRPALGLVVFMAAGGVLVALALGQLQQPAIAVLTSSRPATEAEFRVMAPVLVELAGRGVDIAAVFVRRVQRPSTPVAGAIGRGTVVVSPGLVDATYRGGVTRAEAAAALAHAVGRHQALRPRLELAMLAATTPWWVVVATFRGVGRAFAWLPFMRLAWTLRGVVGVICVVQSVAEGRAAPGLLGGAVVALTYLVPAAGRRIELRVEVEADRFVLARGLGPVLAGLLRRFGHPMTLERMRQLEAVVEQRQRPRLHLVHG</sequence>
<evidence type="ECO:0000256" key="1">
    <source>
        <dbReference type="SAM" id="Phobius"/>
    </source>
</evidence>
<name>A0ABT8FL78_9ACTN</name>
<proteinExistence type="predicted"/>
<accession>A0ABT8FL78</accession>
<feature type="transmembrane region" description="Helical" evidence="1">
    <location>
        <begin position="48"/>
        <end position="68"/>
    </location>
</feature>
<organism evidence="2 3">
    <name type="scientific">Nocardioides oceani</name>
    <dbReference type="NCBI Taxonomy" id="3058369"/>
    <lineage>
        <taxon>Bacteria</taxon>
        <taxon>Bacillati</taxon>
        <taxon>Actinomycetota</taxon>
        <taxon>Actinomycetes</taxon>
        <taxon>Propionibacteriales</taxon>
        <taxon>Nocardioidaceae</taxon>
        <taxon>Nocardioides</taxon>
    </lineage>
</organism>
<dbReference type="RefSeq" id="WP_300954461.1">
    <property type="nucleotide sequence ID" value="NZ_JAUHJQ010000011.1"/>
</dbReference>
<dbReference type="EMBL" id="JAUHJQ010000011">
    <property type="protein sequence ID" value="MDN4175271.1"/>
    <property type="molecule type" value="Genomic_DNA"/>
</dbReference>